<reference evidence="7 8" key="1">
    <citation type="journal article" date="2013" name="Int. J. Syst. Evol. Microbiol.">
        <title>Hoeflea suaedae sp. nov., an endophytic bacterium isolated from the root of the halophyte Suaeda maritima.</title>
        <authorList>
            <person name="Chung E.J."/>
            <person name="Park J.A."/>
            <person name="Pramanik P."/>
            <person name="Bibi F."/>
            <person name="Jeon C.O."/>
            <person name="Chung Y.R."/>
        </authorList>
    </citation>
    <scope>NUCLEOTIDE SEQUENCE [LARGE SCALE GENOMIC DNA]</scope>
    <source>
        <strain evidence="7 8">YC6898</strain>
    </source>
</reference>
<dbReference type="PROSITE" id="PS50893">
    <property type="entry name" value="ABC_TRANSPORTER_2"/>
    <property type="match status" value="1"/>
</dbReference>
<dbReference type="Gene3D" id="2.40.50.100">
    <property type="match status" value="1"/>
</dbReference>
<evidence type="ECO:0000313" key="7">
    <source>
        <dbReference type="EMBL" id="TDH34931.1"/>
    </source>
</evidence>
<dbReference type="InterPro" id="IPR015855">
    <property type="entry name" value="ABC_transpr_MalK-like"/>
</dbReference>
<dbReference type="GO" id="GO:0016887">
    <property type="term" value="F:ATP hydrolysis activity"/>
    <property type="evidence" value="ECO:0007669"/>
    <property type="project" value="InterPro"/>
</dbReference>
<dbReference type="FunFam" id="3.40.50.300:FF:000042">
    <property type="entry name" value="Maltose/maltodextrin ABC transporter, ATP-binding protein"/>
    <property type="match status" value="1"/>
</dbReference>
<protein>
    <submittedName>
        <fullName evidence="7">ABC transporter ATP-binding protein</fullName>
    </submittedName>
</protein>
<dbReference type="InterPro" id="IPR008995">
    <property type="entry name" value="Mo/tungstate-bd_C_term_dom"/>
</dbReference>
<dbReference type="GO" id="GO:0008643">
    <property type="term" value="P:carbohydrate transport"/>
    <property type="evidence" value="ECO:0007669"/>
    <property type="project" value="InterPro"/>
</dbReference>
<dbReference type="InterPro" id="IPR003439">
    <property type="entry name" value="ABC_transporter-like_ATP-bd"/>
</dbReference>
<dbReference type="SUPFAM" id="SSF52540">
    <property type="entry name" value="P-loop containing nucleoside triphosphate hydrolases"/>
    <property type="match status" value="1"/>
</dbReference>
<dbReference type="InterPro" id="IPR027417">
    <property type="entry name" value="P-loop_NTPase"/>
</dbReference>
<dbReference type="Pfam" id="PF00005">
    <property type="entry name" value="ABC_tran"/>
    <property type="match status" value="1"/>
</dbReference>
<keyword evidence="8" id="KW-1185">Reference proteome</keyword>
<keyword evidence="3" id="KW-0813">Transport</keyword>
<name>A0A4R5PIG2_9HYPH</name>
<evidence type="ECO:0000256" key="1">
    <source>
        <dbReference type="ARBA" id="ARBA00004417"/>
    </source>
</evidence>
<dbReference type="GO" id="GO:0140359">
    <property type="term" value="F:ABC-type transporter activity"/>
    <property type="evidence" value="ECO:0007669"/>
    <property type="project" value="InterPro"/>
</dbReference>
<gene>
    <name evidence="7" type="ORF">E2A64_14470</name>
</gene>
<dbReference type="InterPro" id="IPR047641">
    <property type="entry name" value="ABC_transpr_MalK/UgpC-like"/>
</dbReference>
<keyword evidence="5 7" id="KW-0067">ATP-binding</keyword>
<dbReference type="SMART" id="SM00382">
    <property type="entry name" value="AAA"/>
    <property type="match status" value="1"/>
</dbReference>
<evidence type="ECO:0000259" key="6">
    <source>
        <dbReference type="PROSITE" id="PS50893"/>
    </source>
</evidence>
<dbReference type="CDD" id="cd03301">
    <property type="entry name" value="ABC_MalK_N"/>
    <property type="match status" value="1"/>
</dbReference>
<dbReference type="Gene3D" id="3.40.50.300">
    <property type="entry name" value="P-loop containing nucleotide triphosphate hydrolases"/>
    <property type="match status" value="1"/>
</dbReference>
<dbReference type="InterPro" id="IPR017871">
    <property type="entry name" value="ABC_transporter-like_CS"/>
</dbReference>
<dbReference type="AlphaFoldDB" id="A0A4R5PIG2"/>
<dbReference type="EMBL" id="SMSI01000003">
    <property type="protein sequence ID" value="TDH34931.1"/>
    <property type="molecule type" value="Genomic_DNA"/>
</dbReference>
<dbReference type="RefSeq" id="WP_133285216.1">
    <property type="nucleotide sequence ID" value="NZ_SMSI01000003.1"/>
</dbReference>
<dbReference type="GO" id="GO:0055052">
    <property type="term" value="C:ATP-binding cassette (ABC) transporter complex, substrate-binding subunit-containing"/>
    <property type="evidence" value="ECO:0007669"/>
    <property type="project" value="TreeGrafter"/>
</dbReference>
<evidence type="ECO:0000256" key="5">
    <source>
        <dbReference type="ARBA" id="ARBA00022840"/>
    </source>
</evidence>
<accession>A0A4R5PIG2</accession>
<comment type="subcellular location">
    <subcellularLocation>
        <location evidence="1">Cell inner membrane</location>
        <topology evidence="1">Peripheral membrane protein</topology>
    </subcellularLocation>
</comment>
<dbReference type="Gene3D" id="2.40.50.140">
    <property type="entry name" value="Nucleic acid-binding proteins"/>
    <property type="match status" value="1"/>
</dbReference>
<dbReference type="InterPro" id="IPR012340">
    <property type="entry name" value="NA-bd_OB-fold"/>
</dbReference>
<dbReference type="OrthoDB" id="9802264at2"/>
<feature type="domain" description="ABC transporter" evidence="6">
    <location>
        <begin position="6"/>
        <end position="253"/>
    </location>
</feature>
<dbReference type="PANTHER" id="PTHR43875:SF14">
    <property type="entry name" value="ABC TRANSPORTER ATP-BINDING PROTEIN"/>
    <property type="match status" value="1"/>
</dbReference>
<evidence type="ECO:0000256" key="4">
    <source>
        <dbReference type="ARBA" id="ARBA00022741"/>
    </source>
</evidence>
<evidence type="ECO:0000256" key="3">
    <source>
        <dbReference type="ARBA" id="ARBA00022448"/>
    </source>
</evidence>
<comment type="similarity">
    <text evidence="2">Belongs to the ABC transporter superfamily.</text>
</comment>
<dbReference type="PROSITE" id="PS00211">
    <property type="entry name" value="ABC_TRANSPORTER_1"/>
    <property type="match status" value="1"/>
</dbReference>
<dbReference type="InterPro" id="IPR003593">
    <property type="entry name" value="AAA+_ATPase"/>
</dbReference>
<evidence type="ECO:0000313" key="8">
    <source>
        <dbReference type="Proteomes" id="UP000295131"/>
    </source>
</evidence>
<comment type="caution">
    <text evidence="7">The sequence shown here is derived from an EMBL/GenBank/DDBJ whole genome shotgun (WGS) entry which is preliminary data.</text>
</comment>
<keyword evidence="4" id="KW-0547">Nucleotide-binding</keyword>
<evidence type="ECO:0000256" key="2">
    <source>
        <dbReference type="ARBA" id="ARBA00005417"/>
    </source>
</evidence>
<dbReference type="Pfam" id="PF17912">
    <property type="entry name" value="OB_MalK"/>
    <property type="match status" value="1"/>
</dbReference>
<dbReference type="PANTHER" id="PTHR43875">
    <property type="entry name" value="MALTODEXTRIN IMPORT ATP-BINDING PROTEIN MSMX"/>
    <property type="match status" value="1"/>
</dbReference>
<dbReference type="Proteomes" id="UP000295131">
    <property type="component" value="Unassembled WGS sequence"/>
</dbReference>
<sequence>MTRQSLDIKGIGKAFGGDDVLKGIDISVRAGEFISLVGMSGCGKSTLLRIIAGLERPDRGQIMIGDTDVTGMDPSDRNLAMVFQSYALYPHMTVRDNIATPLRMRKLSLSARMPLVGRFAASADALKDIDTNVVKAAETLQIAHLLDRKPAQLSGGQRQRVALARALVRSPAAFLMDEPLSNLDAKLRAHMRDELANLHRRLGATFVYVTHDQVEAMTMSNRIALMSEGRIEQLGTPSDLYQRPANLTVARFIGSPAINLIPVEIATNGAIGAYGRDLGIAAARSHAGQVATLGIRAEDLVPAARGLQVQVERIEMHGADRFVHASLVADASHQVTMRLAASEALPSGDDGILTLGFRADRTHLFAADGQRMAEPSRRELVA</sequence>
<proteinExistence type="inferred from homology"/>
<dbReference type="GO" id="GO:0005524">
    <property type="term" value="F:ATP binding"/>
    <property type="evidence" value="ECO:0007669"/>
    <property type="project" value="UniProtKB-KW"/>
</dbReference>
<dbReference type="SUPFAM" id="SSF50331">
    <property type="entry name" value="MOP-like"/>
    <property type="match status" value="1"/>
</dbReference>
<organism evidence="7 8">
    <name type="scientific">Pseudohoeflea suaedae</name>
    <dbReference type="NCBI Taxonomy" id="877384"/>
    <lineage>
        <taxon>Bacteria</taxon>
        <taxon>Pseudomonadati</taxon>
        <taxon>Pseudomonadota</taxon>
        <taxon>Alphaproteobacteria</taxon>
        <taxon>Hyphomicrobiales</taxon>
        <taxon>Rhizobiaceae</taxon>
        <taxon>Pseudohoeflea</taxon>
    </lineage>
</organism>
<dbReference type="InterPro" id="IPR040582">
    <property type="entry name" value="OB_MalK-like"/>
</dbReference>